<organism evidence="2 3">
    <name type="scientific">Nocardia amamiensis</name>
    <dbReference type="NCBI Taxonomy" id="404578"/>
    <lineage>
        <taxon>Bacteria</taxon>
        <taxon>Bacillati</taxon>
        <taxon>Actinomycetota</taxon>
        <taxon>Actinomycetes</taxon>
        <taxon>Mycobacteriales</taxon>
        <taxon>Nocardiaceae</taxon>
        <taxon>Nocardia</taxon>
    </lineage>
</organism>
<gene>
    <name evidence="2" type="ORF">IU459_37520</name>
</gene>
<feature type="domain" description="Transposase IS4-like" evidence="1">
    <location>
        <begin position="6"/>
        <end position="43"/>
    </location>
</feature>
<evidence type="ECO:0000313" key="2">
    <source>
        <dbReference type="EMBL" id="MBF6303153.1"/>
    </source>
</evidence>
<reference evidence="2 3" key="1">
    <citation type="submission" date="2020-10" db="EMBL/GenBank/DDBJ databases">
        <title>Identification of Nocardia species via Next-generation sequencing and recognition of intraspecies genetic diversity.</title>
        <authorList>
            <person name="Li P."/>
            <person name="Li P."/>
            <person name="Lu B."/>
        </authorList>
    </citation>
    <scope>NUCLEOTIDE SEQUENCE [LARGE SCALE GENOMIC DNA]</scope>
    <source>
        <strain evidence="2 3">BJ06-0157</strain>
    </source>
</reference>
<proteinExistence type="predicted"/>
<dbReference type="RefSeq" id="WP_195134308.1">
    <property type="nucleotide sequence ID" value="NZ_JADLQX010000211.1"/>
</dbReference>
<protein>
    <submittedName>
        <fullName evidence="2">Transposase</fullName>
    </submittedName>
</protein>
<evidence type="ECO:0000313" key="3">
    <source>
        <dbReference type="Proteomes" id="UP000702209"/>
    </source>
</evidence>
<sequence>GLGVVRWPVERSFAWLHAFKRLRIRYERRADIHQAFLSLACSIICLRKLILN</sequence>
<dbReference type="PANTHER" id="PTHR30007:SF1">
    <property type="entry name" value="BLR1914 PROTEIN"/>
    <property type="match status" value="1"/>
</dbReference>
<feature type="non-terminal residue" evidence="2">
    <location>
        <position position="1"/>
    </location>
</feature>
<dbReference type="Pfam" id="PF01609">
    <property type="entry name" value="DDE_Tnp_1"/>
    <property type="match status" value="1"/>
</dbReference>
<comment type="caution">
    <text evidence="2">The sequence shown here is derived from an EMBL/GenBank/DDBJ whole genome shotgun (WGS) entry which is preliminary data.</text>
</comment>
<dbReference type="EMBL" id="JADLQX010000211">
    <property type="protein sequence ID" value="MBF6303153.1"/>
    <property type="molecule type" value="Genomic_DNA"/>
</dbReference>
<dbReference type="PANTHER" id="PTHR30007">
    <property type="entry name" value="PHP DOMAIN PROTEIN"/>
    <property type="match status" value="1"/>
</dbReference>
<dbReference type="Proteomes" id="UP000702209">
    <property type="component" value="Unassembled WGS sequence"/>
</dbReference>
<name>A0ABS0D4U2_9NOCA</name>
<accession>A0ABS0D4U2</accession>
<dbReference type="InterPro" id="IPR002559">
    <property type="entry name" value="Transposase_11"/>
</dbReference>
<evidence type="ECO:0000259" key="1">
    <source>
        <dbReference type="Pfam" id="PF01609"/>
    </source>
</evidence>
<keyword evidence="3" id="KW-1185">Reference proteome</keyword>